<protein>
    <recommendedName>
        <fullName evidence="10">G-protein coupled receptors family 1 profile domain-containing protein</fullName>
    </recommendedName>
</protein>
<dbReference type="AlphaFoldDB" id="A0AAV2H6A0"/>
<keyword evidence="12" id="KW-1185">Reference proteome</keyword>
<dbReference type="EMBL" id="CAXITT010000043">
    <property type="protein sequence ID" value="CAL1529140.1"/>
    <property type="molecule type" value="Genomic_DNA"/>
</dbReference>
<dbReference type="Pfam" id="PF00001">
    <property type="entry name" value="7tm_1"/>
    <property type="match status" value="1"/>
</dbReference>
<keyword evidence="4 9" id="KW-1133">Transmembrane helix</keyword>
<dbReference type="PANTHER" id="PTHR24230">
    <property type="entry name" value="G-PROTEIN COUPLED RECEPTOR"/>
    <property type="match status" value="1"/>
</dbReference>
<keyword evidence="2" id="KW-1003">Cell membrane</keyword>
<name>A0AAV2H6A0_LYMST</name>
<dbReference type="GO" id="GO:0008528">
    <property type="term" value="F:G protein-coupled peptide receptor activity"/>
    <property type="evidence" value="ECO:0007669"/>
    <property type="project" value="TreeGrafter"/>
</dbReference>
<feature type="non-terminal residue" evidence="11">
    <location>
        <position position="284"/>
    </location>
</feature>
<evidence type="ECO:0000256" key="1">
    <source>
        <dbReference type="ARBA" id="ARBA00004651"/>
    </source>
</evidence>
<dbReference type="Gene3D" id="1.20.1070.10">
    <property type="entry name" value="Rhodopsin 7-helix transmembrane proteins"/>
    <property type="match status" value="1"/>
</dbReference>
<dbReference type="PROSITE" id="PS50262">
    <property type="entry name" value="G_PROTEIN_RECEP_F1_2"/>
    <property type="match status" value="1"/>
</dbReference>
<feature type="transmembrane region" description="Helical" evidence="9">
    <location>
        <begin position="21"/>
        <end position="41"/>
    </location>
</feature>
<dbReference type="SUPFAM" id="SSF81321">
    <property type="entry name" value="Family A G protein-coupled receptor-like"/>
    <property type="match status" value="1"/>
</dbReference>
<keyword evidence="6 9" id="KW-0472">Membrane</keyword>
<feature type="transmembrane region" description="Helical" evidence="9">
    <location>
        <begin position="218"/>
        <end position="239"/>
    </location>
</feature>
<keyword evidence="8" id="KW-0807">Transducer</keyword>
<feature type="domain" description="G-protein coupled receptors family 1 profile" evidence="10">
    <location>
        <begin position="3"/>
        <end position="275"/>
    </location>
</feature>
<evidence type="ECO:0000313" key="11">
    <source>
        <dbReference type="EMBL" id="CAL1529140.1"/>
    </source>
</evidence>
<evidence type="ECO:0000256" key="9">
    <source>
        <dbReference type="SAM" id="Phobius"/>
    </source>
</evidence>
<comment type="subcellular location">
    <subcellularLocation>
        <location evidence="1">Cell membrane</location>
        <topology evidence="1">Multi-pass membrane protein</topology>
    </subcellularLocation>
</comment>
<evidence type="ECO:0000256" key="2">
    <source>
        <dbReference type="ARBA" id="ARBA00022475"/>
    </source>
</evidence>
<dbReference type="Proteomes" id="UP001497497">
    <property type="component" value="Unassembled WGS sequence"/>
</dbReference>
<sequence>MIGSVLNMIILLHHRFNDTTSILLLNLSVADFFVSSANLLGKIPSVLFPYYPKAADDIFCFYMIYILVPNQTCIFISIYFVTLVAIVRTVAVTLPFRVSSLITRFRVRLVSVIGAAAIICLDSPFFNMFRTVEFTFVDDNYTARFLSHTTYFTDNEEALDVYGLTYGLIVSNLIPIVIIAVCTVMIITSITKNWNTLKKLSSTESKIRIKEMKSAKTSLAVSISMMVTVLLPSFVFEMVGMFQSNLYPSSAVHLIVDEIMSLVYQSNSSFNFIIYVATSPKFAK</sequence>
<dbReference type="GO" id="GO:0007218">
    <property type="term" value="P:neuropeptide signaling pathway"/>
    <property type="evidence" value="ECO:0007669"/>
    <property type="project" value="TreeGrafter"/>
</dbReference>
<feature type="transmembrane region" description="Helical" evidence="9">
    <location>
        <begin position="164"/>
        <end position="190"/>
    </location>
</feature>
<dbReference type="InterPro" id="IPR000276">
    <property type="entry name" value="GPCR_Rhodpsn"/>
</dbReference>
<evidence type="ECO:0000259" key="10">
    <source>
        <dbReference type="PROSITE" id="PS50262"/>
    </source>
</evidence>
<keyword evidence="3 9" id="KW-0812">Transmembrane</keyword>
<feature type="transmembrane region" description="Helical" evidence="9">
    <location>
        <begin position="107"/>
        <end position="126"/>
    </location>
</feature>
<evidence type="ECO:0000256" key="3">
    <source>
        <dbReference type="ARBA" id="ARBA00022692"/>
    </source>
</evidence>
<accession>A0AAV2H6A0</accession>
<gene>
    <name evidence="11" type="ORF">GSLYS_00003295001</name>
</gene>
<dbReference type="GO" id="GO:0005886">
    <property type="term" value="C:plasma membrane"/>
    <property type="evidence" value="ECO:0007669"/>
    <property type="project" value="UniProtKB-SubCell"/>
</dbReference>
<comment type="caution">
    <text evidence="11">The sequence shown here is derived from an EMBL/GenBank/DDBJ whole genome shotgun (WGS) entry which is preliminary data.</text>
</comment>
<evidence type="ECO:0000313" key="12">
    <source>
        <dbReference type="Proteomes" id="UP001497497"/>
    </source>
</evidence>
<evidence type="ECO:0000256" key="7">
    <source>
        <dbReference type="ARBA" id="ARBA00023170"/>
    </source>
</evidence>
<keyword evidence="7" id="KW-0675">Receptor</keyword>
<evidence type="ECO:0000256" key="6">
    <source>
        <dbReference type="ARBA" id="ARBA00023136"/>
    </source>
</evidence>
<evidence type="ECO:0000256" key="5">
    <source>
        <dbReference type="ARBA" id="ARBA00023040"/>
    </source>
</evidence>
<dbReference type="PRINTS" id="PR00237">
    <property type="entry name" value="GPCRRHODOPSN"/>
</dbReference>
<evidence type="ECO:0000256" key="8">
    <source>
        <dbReference type="ARBA" id="ARBA00023224"/>
    </source>
</evidence>
<keyword evidence="5" id="KW-0297">G-protein coupled receptor</keyword>
<proteinExistence type="predicted"/>
<dbReference type="InterPro" id="IPR017452">
    <property type="entry name" value="GPCR_Rhodpsn_7TM"/>
</dbReference>
<feature type="transmembrane region" description="Helical" evidence="9">
    <location>
        <begin position="61"/>
        <end position="86"/>
    </location>
</feature>
<organism evidence="11 12">
    <name type="scientific">Lymnaea stagnalis</name>
    <name type="common">Great pond snail</name>
    <name type="synonym">Helix stagnalis</name>
    <dbReference type="NCBI Taxonomy" id="6523"/>
    <lineage>
        <taxon>Eukaryota</taxon>
        <taxon>Metazoa</taxon>
        <taxon>Spiralia</taxon>
        <taxon>Lophotrochozoa</taxon>
        <taxon>Mollusca</taxon>
        <taxon>Gastropoda</taxon>
        <taxon>Heterobranchia</taxon>
        <taxon>Euthyneura</taxon>
        <taxon>Panpulmonata</taxon>
        <taxon>Hygrophila</taxon>
        <taxon>Lymnaeoidea</taxon>
        <taxon>Lymnaeidae</taxon>
        <taxon>Lymnaea</taxon>
    </lineage>
</organism>
<evidence type="ECO:0000256" key="4">
    <source>
        <dbReference type="ARBA" id="ARBA00022989"/>
    </source>
</evidence>
<reference evidence="11 12" key="1">
    <citation type="submission" date="2024-04" db="EMBL/GenBank/DDBJ databases">
        <authorList>
            <consortium name="Genoscope - CEA"/>
            <person name="William W."/>
        </authorList>
    </citation>
    <scope>NUCLEOTIDE SEQUENCE [LARGE SCALE GENOMIC DNA]</scope>
</reference>